<gene>
    <name evidence="2" type="ORF">EW146_g3085</name>
</gene>
<protein>
    <submittedName>
        <fullName evidence="2">Uncharacterized protein</fullName>
    </submittedName>
</protein>
<organism evidence="2 3">
    <name type="scientific">Bondarzewia mesenterica</name>
    <dbReference type="NCBI Taxonomy" id="1095465"/>
    <lineage>
        <taxon>Eukaryota</taxon>
        <taxon>Fungi</taxon>
        <taxon>Dikarya</taxon>
        <taxon>Basidiomycota</taxon>
        <taxon>Agaricomycotina</taxon>
        <taxon>Agaricomycetes</taxon>
        <taxon>Russulales</taxon>
        <taxon>Bondarzewiaceae</taxon>
        <taxon>Bondarzewia</taxon>
    </lineage>
</organism>
<feature type="region of interest" description="Disordered" evidence="1">
    <location>
        <begin position="78"/>
        <end position="123"/>
    </location>
</feature>
<name>A0A4S4LZ29_9AGAM</name>
<reference evidence="2 3" key="1">
    <citation type="submission" date="2019-02" db="EMBL/GenBank/DDBJ databases">
        <title>Genome sequencing of the rare red list fungi Bondarzewia mesenterica.</title>
        <authorList>
            <person name="Buettner E."/>
            <person name="Kellner H."/>
        </authorList>
    </citation>
    <scope>NUCLEOTIDE SEQUENCE [LARGE SCALE GENOMIC DNA]</scope>
    <source>
        <strain evidence="2 3">DSM 108281</strain>
    </source>
</reference>
<sequence>MEGAGLLGLVVRATGQRDGGGTYGGEIQRTSGYQQRGDSGVCRGDDDAVVNMWREKSEHSNVGVEERKERAIVEGLRQRRAKAGQERNYRTALTRGVETQDDGGKSHSAGTGGKKREREGWED</sequence>
<keyword evidence="3" id="KW-1185">Reference proteome</keyword>
<proteinExistence type="predicted"/>
<accession>A0A4S4LZ29</accession>
<evidence type="ECO:0000256" key="1">
    <source>
        <dbReference type="SAM" id="MobiDB-lite"/>
    </source>
</evidence>
<evidence type="ECO:0000313" key="2">
    <source>
        <dbReference type="EMBL" id="THH17775.1"/>
    </source>
</evidence>
<feature type="compositionally biased region" description="Polar residues" evidence="1">
    <location>
        <begin position="28"/>
        <end position="37"/>
    </location>
</feature>
<dbReference type="Proteomes" id="UP000310158">
    <property type="component" value="Unassembled WGS sequence"/>
</dbReference>
<feature type="compositionally biased region" description="Basic and acidic residues" evidence="1">
    <location>
        <begin position="114"/>
        <end position="123"/>
    </location>
</feature>
<comment type="caution">
    <text evidence="2">The sequence shown here is derived from an EMBL/GenBank/DDBJ whole genome shotgun (WGS) entry which is preliminary data.</text>
</comment>
<dbReference type="EMBL" id="SGPL01000097">
    <property type="protein sequence ID" value="THH17775.1"/>
    <property type="molecule type" value="Genomic_DNA"/>
</dbReference>
<dbReference type="AlphaFoldDB" id="A0A4S4LZ29"/>
<feature type="region of interest" description="Disordered" evidence="1">
    <location>
        <begin position="15"/>
        <end position="42"/>
    </location>
</feature>
<evidence type="ECO:0000313" key="3">
    <source>
        <dbReference type="Proteomes" id="UP000310158"/>
    </source>
</evidence>